<dbReference type="Pfam" id="PF01820">
    <property type="entry name" value="Dala_Dala_lig_N"/>
    <property type="match status" value="1"/>
</dbReference>
<reference evidence="11" key="1">
    <citation type="journal article" date="2014" name="Front. Microbiol.">
        <title>High frequency of phylogenetically diverse reductive dehalogenase-homologous genes in deep subseafloor sedimentary metagenomes.</title>
        <authorList>
            <person name="Kawai M."/>
            <person name="Futagami T."/>
            <person name="Toyoda A."/>
            <person name="Takaki Y."/>
            <person name="Nishi S."/>
            <person name="Hori S."/>
            <person name="Arai W."/>
            <person name="Tsubouchi T."/>
            <person name="Morono Y."/>
            <person name="Uchiyama I."/>
            <person name="Ito T."/>
            <person name="Fujiyama A."/>
            <person name="Inagaki F."/>
            <person name="Takami H."/>
        </authorList>
    </citation>
    <scope>NUCLEOTIDE SEQUENCE</scope>
    <source>
        <strain evidence="11">Expedition CK06-06</strain>
    </source>
</reference>
<name>X1JTN6_9ZZZZ</name>
<dbReference type="SUPFAM" id="SSF52440">
    <property type="entry name" value="PreATP-grasp domain"/>
    <property type="match status" value="1"/>
</dbReference>
<dbReference type="GO" id="GO:0009252">
    <property type="term" value="P:peptidoglycan biosynthetic process"/>
    <property type="evidence" value="ECO:0007669"/>
    <property type="project" value="UniProtKB-KW"/>
</dbReference>
<keyword evidence="9" id="KW-0961">Cell wall biogenesis/degradation</keyword>
<dbReference type="InterPro" id="IPR013815">
    <property type="entry name" value="ATP_grasp_subdomain_1"/>
</dbReference>
<dbReference type="GO" id="GO:0008360">
    <property type="term" value="P:regulation of cell shape"/>
    <property type="evidence" value="ECO:0007669"/>
    <property type="project" value="UniProtKB-KW"/>
</dbReference>
<dbReference type="SUPFAM" id="SSF56059">
    <property type="entry name" value="Glutathione synthetase ATP-binding domain-like"/>
    <property type="match status" value="1"/>
</dbReference>
<evidence type="ECO:0000256" key="8">
    <source>
        <dbReference type="ARBA" id="ARBA00022984"/>
    </source>
</evidence>
<evidence type="ECO:0000256" key="2">
    <source>
        <dbReference type="ARBA" id="ARBA00010871"/>
    </source>
</evidence>
<dbReference type="Gene3D" id="3.30.470.20">
    <property type="entry name" value="ATP-grasp fold, B domain"/>
    <property type="match status" value="1"/>
</dbReference>
<proteinExistence type="inferred from homology"/>
<dbReference type="Gene3D" id="3.40.50.20">
    <property type="match status" value="1"/>
</dbReference>
<evidence type="ECO:0000256" key="6">
    <source>
        <dbReference type="ARBA" id="ARBA00022840"/>
    </source>
</evidence>
<dbReference type="GO" id="GO:0008716">
    <property type="term" value="F:D-alanine-D-alanine ligase activity"/>
    <property type="evidence" value="ECO:0007669"/>
    <property type="project" value="InterPro"/>
</dbReference>
<evidence type="ECO:0000256" key="7">
    <source>
        <dbReference type="ARBA" id="ARBA00022960"/>
    </source>
</evidence>
<evidence type="ECO:0000313" key="11">
    <source>
        <dbReference type="EMBL" id="GAH73163.1"/>
    </source>
</evidence>
<gene>
    <name evidence="11" type="ORF">S03H2_47618</name>
</gene>
<protein>
    <recommendedName>
        <fullName evidence="10">ATP-grasp domain-containing protein</fullName>
    </recommendedName>
</protein>
<dbReference type="GO" id="GO:0046872">
    <property type="term" value="F:metal ion binding"/>
    <property type="evidence" value="ECO:0007669"/>
    <property type="project" value="InterPro"/>
</dbReference>
<dbReference type="Gene3D" id="3.30.1490.20">
    <property type="entry name" value="ATP-grasp fold, A domain"/>
    <property type="match status" value="1"/>
</dbReference>
<evidence type="ECO:0000256" key="5">
    <source>
        <dbReference type="ARBA" id="ARBA00022741"/>
    </source>
</evidence>
<dbReference type="InterPro" id="IPR011095">
    <property type="entry name" value="Dala_Dala_lig_C"/>
</dbReference>
<keyword evidence="6" id="KW-0067">ATP-binding</keyword>
<accession>X1JTN6</accession>
<feature type="non-terminal residue" evidence="11">
    <location>
        <position position="1"/>
    </location>
</feature>
<dbReference type="PROSITE" id="PS50975">
    <property type="entry name" value="ATP_GRASP"/>
    <property type="match status" value="1"/>
</dbReference>
<dbReference type="PIRSF" id="PIRSF039102">
    <property type="entry name" value="Ddl/VanB"/>
    <property type="match status" value="1"/>
</dbReference>
<comment type="caution">
    <text evidence="11">The sequence shown here is derived from an EMBL/GenBank/DDBJ whole genome shotgun (WGS) entry which is preliminary data.</text>
</comment>
<dbReference type="PANTHER" id="PTHR23132">
    <property type="entry name" value="D-ALANINE--D-ALANINE LIGASE"/>
    <property type="match status" value="1"/>
</dbReference>
<organism evidence="11">
    <name type="scientific">marine sediment metagenome</name>
    <dbReference type="NCBI Taxonomy" id="412755"/>
    <lineage>
        <taxon>unclassified sequences</taxon>
        <taxon>metagenomes</taxon>
        <taxon>ecological metagenomes</taxon>
    </lineage>
</organism>
<feature type="non-terminal residue" evidence="11">
    <location>
        <position position="265"/>
    </location>
</feature>
<dbReference type="InterPro" id="IPR016185">
    <property type="entry name" value="PreATP-grasp_dom_sf"/>
</dbReference>
<dbReference type="InterPro" id="IPR011761">
    <property type="entry name" value="ATP-grasp"/>
</dbReference>
<dbReference type="GO" id="GO:0005524">
    <property type="term" value="F:ATP binding"/>
    <property type="evidence" value="ECO:0007669"/>
    <property type="project" value="UniProtKB-KW"/>
</dbReference>
<comment type="similarity">
    <text evidence="2">Belongs to the D-alanine--D-alanine ligase family.</text>
</comment>
<sequence>SGAGHKVTPADITPQDLSALDREGIDVVFIALHGEFGESGEVQALCEERGLRYTGSDERASRIGMDKAAAKQIFKRAGLVTPDWMIIEEFHQLTQITGWLDELPPPVVLKPVDGGSSIDITIARTCEQRDSTLEFLVDTYGRAMLERFVPGREFTVSILGDEALPVAEIIPGREFYDYESKYSDDAGTRYVFDHGLDMGTVKRLQADALKAHRVLGCRDMSRVDFILDAEGAPNVLEINTIPGFTSHSLLPMAANHAGISFLQLV</sequence>
<dbReference type="EMBL" id="BARU01029974">
    <property type="protein sequence ID" value="GAH73163.1"/>
    <property type="molecule type" value="Genomic_DNA"/>
</dbReference>
<dbReference type="InterPro" id="IPR005905">
    <property type="entry name" value="D_ala_D_ala"/>
</dbReference>
<dbReference type="PROSITE" id="PS00844">
    <property type="entry name" value="DALA_DALA_LIGASE_2"/>
    <property type="match status" value="1"/>
</dbReference>
<keyword evidence="3" id="KW-0963">Cytoplasm</keyword>
<evidence type="ECO:0000259" key="10">
    <source>
        <dbReference type="PROSITE" id="PS50975"/>
    </source>
</evidence>
<keyword evidence="7" id="KW-0133">Cell shape</keyword>
<dbReference type="GO" id="GO:0071555">
    <property type="term" value="P:cell wall organization"/>
    <property type="evidence" value="ECO:0007669"/>
    <property type="project" value="UniProtKB-KW"/>
</dbReference>
<keyword evidence="5" id="KW-0547">Nucleotide-binding</keyword>
<keyword evidence="8" id="KW-0573">Peptidoglycan synthesis</keyword>
<dbReference type="AlphaFoldDB" id="X1JTN6"/>
<evidence type="ECO:0000256" key="1">
    <source>
        <dbReference type="ARBA" id="ARBA00004496"/>
    </source>
</evidence>
<evidence type="ECO:0000256" key="9">
    <source>
        <dbReference type="ARBA" id="ARBA00023316"/>
    </source>
</evidence>
<dbReference type="InterPro" id="IPR011127">
    <property type="entry name" value="Dala_Dala_lig_N"/>
</dbReference>
<evidence type="ECO:0000256" key="4">
    <source>
        <dbReference type="ARBA" id="ARBA00022598"/>
    </source>
</evidence>
<keyword evidence="4" id="KW-0436">Ligase</keyword>
<comment type="subcellular location">
    <subcellularLocation>
        <location evidence="1">Cytoplasm</location>
    </subcellularLocation>
</comment>
<feature type="domain" description="ATP-grasp" evidence="10">
    <location>
        <begin position="71"/>
        <end position="265"/>
    </location>
</feature>
<dbReference type="InterPro" id="IPR000291">
    <property type="entry name" value="D-Ala_lig_Van_CS"/>
</dbReference>
<dbReference type="Pfam" id="PF07478">
    <property type="entry name" value="Dala_Dala_lig_C"/>
    <property type="match status" value="1"/>
</dbReference>
<dbReference type="NCBIfam" id="NF002378">
    <property type="entry name" value="PRK01372.1"/>
    <property type="match status" value="1"/>
</dbReference>
<dbReference type="PANTHER" id="PTHR23132:SF23">
    <property type="entry name" value="D-ALANINE--D-ALANINE LIGASE B"/>
    <property type="match status" value="1"/>
</dbReference>
<dbReference type="GO" id="GO:0005737">
    <property type="term" value="C:cytoplasm"/>
    <property type="evidence" value="ECO:0007669"/>
    <property type="project" value="UniProtKB-SubCell"/>
</dbReference>
<evidence type="ECO:0000256" key="3">
    <source>
        <dbReference type="ARBA" id="ARBA00022490"/>
    </source>
</evidence>